<comment type="similarity">
    <text evidence="9">Belongs to the carbohydrate kinase PfkB family. Ribokinase subfamily.</text>
</comment>
<feature type="binding site" evidence="9">
    <location>
        <position position="136"/>
    </location>
    <ligand>
        <name>substrate</name>
    </ligand>
</feature>
<keyword evidence="5 9" id="KW-0067">ATP-binding</keyword>
<keyword evidence="4 9" id="KW-0418">Kinase</keyword>
<feature type="active site" description="Proton acceptor" evidence="9">
    <location>
        <position position="239"/>
    </location>
</feature>
<comment type="catalytic activity">
    <reaction evidence="9">
        <text>D-ribose + ATP = D-ribose 5-phosphate + ADP + H(+)</text>
        <dbReference type="Rhea" id="RHEA:13697"/>
        <dbReference type="ChEBI" id="CHEBI:15378"/>
        <dbReference type="ChEBI" id="CHEBI:30616"/>
        <dbReference type="ChEBI" id="CHEBI:47013"/>
        <dbReference type="ChEBI" id="CHEBI:78346"/>
        <dbReference type="ChEBI" id="CHEBI:456216"/>
        <dbReference type="EC" id="2.7.1.15"/>
    </reaction>
</comment>
<feature type="binding site" evidence="9">
    <location>
        <position position="274"/>
    </location>
    <ligand>
        <name>K(+)</name>
        <dbReference type="ChEBI" id="CHEBI:29103"/>
    </ligand>
</feature>
<feature type="binding site" evidence="9">
    <location>
        <begin position="10"/>
        <end position="12"/>
    </location>
    <ligand>
        <name>substrate</name>
    </ligand>
</feature>
<feature type="binding site" evidence="9">
    <location>
        <position position="235"/>
    </location>
    <ligand>
        <name>K(+)</name>
        <dbReference type="ChEBI" id="CHEBI:29103"/>
    </ligand>
</feature>
<evidence type="ECO:0000256" key="2">
    <source>
        <dbReference type="ARBA" id="ARBA00022723"/>
    </source>
</evidence>
<evidence type="ECO:0000256" key="4">
    <source>
        <dbReference type="ARBA" id="ARBA00022777"/>
    </source>
</evidence>
<dbReference type="Pfam" id="PF00294">
    <property type="entry name" value="PfkB"/>
    <property type="match status" value="1"/>
</dbReference>
<evidence type="ECO:0000256" key="7">
    <source>
        <dbReference type="ARBA" id="ARBA00022958"/>
    </source>
</evidence>
<feature type="binding site" evidence="9">
    <location>
        <begin position="38"/>
        <end position="42"/>
    </location>
    <ligand>
        <name>substrate</name>
    </ligand>
</feature>
<evidence type="ECO:0000256" key="3">
    <source>
        <dbReference type="ARBA" id="ARBA00022741"/>
    </source>
</evidence>
<protein>
    <recommendedName>
        <fullName evidence="9">Ribokinase</fullName>
        <shortName evidence="9">RK</shortName>
        <ecNumber evidence="9">2.7.1.15</ecNumber>
    </recommendedName>
</protein>
<dbReference type="PRINTS" id="PR00990">
    <property type="entry name" value="RIBOKINASE"/>
</dbReference>
<evidence type="ECO:0000256" key="1">
    <source>
        <dbReference type="ARBA" id="ARBA00022679"/>
    </source>
</evidence>
<dbReference type="GO" id="GO:0004747">
    <property type="term" value="F:ribokinase activity"/>
    <property type="evidence" value="ECO:0007669"/>
    <property type="project" value="UniProtKB-UniRule"/>
</dbReference>
<dbReference type="Gene3D" id="3.40.1190.20">
    <property type="match status" value="1"/>
</dbReference>
<dbReference type="InterPro" id="IPR011611">
    <property type="entry name" value="PfkB_dom"/>
</dbReference>
<keyword evidence="12" id="KW-1185">Reference proteome</keyword>
<proteinExistence type="inferred from homology"/>
<feature type="binding site" evidence="9">
    <location>
        <position position="269"/>
    </location>
    <ligand>
        <name>K(+)</name>
        <dbReference type="ChEBI" id="CHEBI:29103"/>
    </ligand>
</feature>
<dbReference type="InterPro" id="IPR011877">
    <property type="entry name" value="Ribokinase"/>
</dbReference>
<keyword evidence="1 9" id="KW-0808">Transferase</keyword>
<dbReference type="PANTHER" id="PTHR10584:SF166">
    <property type="entry name" value="RIBOKINASE"/>
    <property type="match status" value="1"/>
</dbReference>
<dbReference type="RefSeq" id="WP_058863466.1">
    <property type="nucleotide sequence ID" value="NZ_LPXO01000012.1"/>
</dbReference>
<keyword evidence="9" id="KW-0963">Cytoplasm</keyword>
<sequence>MTIYNLGSINADLVYRVPHLPGPGGTLAARTLTRGLGGKGANMSVACARAAAHCRHIGAVGPDGQWAVQRLMEYGVDTRAIANAAEDTGHAIIAVDDSGENSIMIYPGANQALSEEEIALALEEAGPEDAFLFQNETNAQRAGAEMASAKGMRVAYAAAPFDAGAVRAVMPLLDLLFLNEVEAQQLAEATGTAPEALPVRDVIVTLGARGCRWYNTDTGAVQDFPAVPVQPVDTTGAGDTFTGYVMAGLDRGLPMAQAIGQATRAAAIMVTRPGAADVIPDLRDVQDFSG</sequence>
<dbReference type="GO" id="GO:0005524">
    <property type="term" value="F:ATP binding"/>
    <property type="evidence" value="ECO:0007669"/>
    <property type="project" value="UniProtKB-UniRule"/>
</dbReference>
<evidence type="ECO:0000313" key="12">
    <source>
        <dbReference type="Proteomes" id="UP000054396"/>
    </source>
</evidence>
<reference evidence="11 12" key="1">
    <citation type="submission" date="2015-12" db="EMBL/GenBank/DDBJ databases">
        <authorList>
            <person name="Shamseldin A."/>
            <person name="Moawad H."/>
            <person name="Abd El-Rahim W.M."/>
            <person name="Sadowsky M.J."/>
        </authorList>
    </citation>
    <scope>NUCLEOTIDE SEQUENCE [LARGE SCALE GENOMIC DNA]</scope>
    <source>
        <strain evidence="11 12">SJ5A-1</strain>
    </source>
</reference>
<organism evidence="11 12">
    <name type="scientific">Pseudoponticoccus marisrubri</name>
    <dbReference type="NCBI Taxonomy" id="1685382"/>
    <lineage>
        <taxon>Bacteria</taxon>
        <taxon>Pseudomonadati</taxon>
        <taxon>Pseudomonadota</taxon>
        <taxon>Alphaproteobacteria</taxon>
        <taxon>Rhodobacterales</taxon>
        <taxon>Roseobacteraceae</taxon>
        <taxon>Pseudoponticoccus</taxon>
    </lineage>
</organism>
<evidence type="ECO:0000256" key="8">
    <source>
        <dbReference type="ARBA" id="ARBA00023277"/>
    </source>
</evidence>
<dbReference type="GO" id="GO:0019303">
    <property type="term" value="P:D-ribose catabolic process"/>
    <property type="evidence" value="ECO:0007669"/>
    <property type="project" value="UniProtKB-UniRule"/>
</dbReference>
<evidence type="ECO:0000256" key="9">
    <source>
        <dbReference type="HAMAP-Rule" id="MF_01987"/>
    </source>
</evidence>
<comment type="subunit">
    <text evidence="9">Homodimer.</text>
</comment>
<keyword evidence="3 9" id="KW-0547">Nucleotide-binding</keyword>
<evidence type="ECO:0000313" key="11">
    <source>
        <dbReference type="EMBL" id="KUF09631.1"/>
    </source>
</evidence>
<evidence type="ECO:0000256" key="5">
    <source>
        <dbReference type="ARBA" id="ARBA00022840"/>
    </source>
</evidence>
<comment type="caution">
    <text evidence="9">Lacks conserved residue(s) required for the propagation of feature annotation.</text>
</comment>
<feature type="domain" description="Carbohydrate kinase PfkB" evidence="10">
    <location>
        <begin position="6"/>
        <end position="280"/>
    </location>
</feature>
<dbReference type="STRING" id="1685382.AVJ23_16905"/>
<keyword evidence="7 9" id="KW-0630">Potassium</keyword>
<comment type="function">
    <text evidence="9">Catalyzes the phosphorylation of ribose at O-5 in a reaction requiring ATP and magnesium. The resulting D-ribose-5-phosphate can then be used either for sythesis of nucleotides, histidine, and tryptophan, or as a component of the pentose phosphate pathway.</text>
</comment>
<feature type="binding site" evidence="9">
    <location>
        <position position="233"/>
    </location>
    <ligand>
        <name>K(+)</name>
        <dbReference type="ChEBI" id="CHEBI:29103"/>
    </ligand>
</feature>
<dbReference type="PANTHER" id="PTHR10584">
    <property type="entry name" value="SUGAR KINASE"/>
    <property type="match status" value="1"/>
</dbReference>
<evidence type="ECO:0000259" key="10">
    <source>
        <dbReference type="Pfam" id="PF00294"/>
    </source>
</evidence>
<keyword evidence="8 9" id="KW-0119">Carbohydrate metabolism</keyword>
<accession>A0A0W7WGI1</accession>
<comment type="pathway">
    <text evidence="9">Carbohydrate metabolism; D-ribose degradation; D-ribose 5-phosphate from beta-D-ribopyranose: step 2/2.</text>
</comment>
<dbReference type="UniPathway" id="UPA00916">
    <property type="reaction ID" value="UER00889"/>
</dbReference>
<dbReference type="SUPFAM" id="SSF53613">
    <property type="entry name" value="Ribokinase-like"/>
    <property type="match status" value="1"/>
</dbReference>
<dbReference type="AlphaFoldDB" id="A0A0W7WGI1"/>
<dbReference type="Proteomes" id="UP000054396">
    <property type="component" value="Unassembled WGS sequence"/>
</dbReference>
<dbReference type="OrthoDB" id="9775849at2"/>
<keyword evidence="2 9" id="KW-0479">Metal-binding</keyword>
<dbReference type="GO" id="GO:0046872">
    <property type="term" value="F:metal ion binding"/>
    <property type="evidence" value="ECO:0007669"/>
    <property type="project" value="UniProtKB-KW"/>
</dbReference>
<keyword evidence="6 9" id="KW-0460">Magnesium</keyword>
<evidence type="ECO:0000256" key="6">
    <source>
        <dbReference type="ARBA" id="ARBA00022842"/>
    </source>
</evidence>
<dbReference type="InterPro" id="IPR029056">
    <property type="entry name" value="Ribokinase-like"/>
</dbReference>
<feature type="binding site" evidence="9">
    <location>
        <begin position="238"/>
        <end position="239"/>
    </location>
    <ligand>
        <name>ATP</name>
        <dbReference type="ChEBI" id="CHEBI:30616"/>
    </ligand>
</feature>
<comment type="caution">
    <text evidence="11">The sequence shown here is derived from an EMBL/GenBank/DDBJ whole genome shotgun (WGS) entry which is preliminary data.</text>
</comment>
<comment type="cofactor">
    <cofactor evidence="9">
        <name>Mg(2+)</name>
        <dbReference type="ChEBI" id="CHEBI:18420"/>
    </cofactor>
    <text evidence="9">Requires a divalent cation, most likely magnesium in vivo, as an electrophilic catalyst to aid phosphoryl group transfer. It is the chelate of the metal and the nucleotide that is the actual substrate.</text>
</comment>
<dbReference type="CDD" id="cd01174">
    <property type="entry name" value="ribokinase"/>
    <property type="match status" value="1"/>
</dbReference>
<feature type="binding site" evidence="9">
    <location>
        <position position="239"/>
    </location>
    <ligand>
        <name>substrate</name>
    </ligand>
</feature>
<comment type="activity regulation">
    <text evidence="9">Activated by a monovalent cation that binds near, but not in, the active site. The most likely occupant of the site in vivo is potassium. Ion binding induces a conformational change that may alter substrate affinity.</text>
</comment>
<name>A0A0W7WGI1_9RHOB</name>
<feature type="binding site" evidence="9">
    <location>
        <position position="179"/>
    </location>
    <ligand>
        <name>ATP</name>
        <dbReference type="ChEBI" id="CHEBI:30616"/>
    </ligand>
</feature>
<dbReference type="HAMAP" id="MF_01987">
    <property type="entry name" value="Ribokinase"/>
    <property type="match status" value="1"/>
</dbReference>
<gene>
    <name evidence="9" type="primary">rbsK</name>
    <name evidence="11" type="ORF">AVJ23_16905</name>
</gene>
<dbReference type="GO" id="GO:0005737">
    <property type="term" value="C:cytoplasm"/>
    <property type="evidence" value="ECO:0007669"/>
    <property type="project" value="UniProtKB-SubCell"/>
</dbReference>
<dbReference type="EC" id="2.7.1.15" evidence="9"/>
<feature type="binding site" evidence="9">
    <location>
        <position position="272"/>
    </location>
    <ligand>
        <name>K(+)</name>
        <dbReference type="ChEBI" id="CHEBI:29103"/>
    </ligand>
</feature>
<feature type="binding site" evidence="9">
    <location>
        <begin position="205"/>
        <end position="210"/>
    </location>
    <ligand>
        <name>ATP</name>
        <dbReference type="ChEBI" id="CHEBI:30616"/>
    </ligand>
</feature>
<dbReference type="EMBL" id="LPXO01000012">
    <property type="protein sequence ID" value="KUF09631.1"/>
    <property type="molecule type" value="Genomic_DNA"/>
</dbReference>
<dbReference type="InterPro" id="IPR002139">
    <property type="entry name" value="Ribo/fructo_kinase"/>
</dbReference>
<comment type="subcellular location">
    <subcellularLocation>
        <location evidence="9">Cytoplasm</location>
    </subcellularLocation>
</comment>